<dbReference type="RefSeq" id="WP_202832639.1">
    <property type="nucleotide sequence ID" value="NZ_JAETWB010000006.1"/>
</dbReference>
<dbReference type="PANTHER" id="PTHR48050:SF13">
    <property type="entry name" value="STEROL 3-BETA-GLUCOSYLTRANSFERASE UGT80A2"/>
    <property type="match status" value="1"/>
</dbReference>
<dbReference type="SUPFAM" id="SSF53756">
    <property type="entry name" value="UDP-Glycosyltransferase/glycogen phosphorylase"/>
    <property type="match status" value="1"/>
</dbReference>
<accession>A0ABS1U413</accession>
<dbReference type="InterPro" id="IPR002213">
    <property type="entry name" value="UDP_glucos_trans"/>
</dbReference>
<feature type="domain" description="Glycosyltransferase family 28 N-terminal" evidence="1">
    <location>
        <begin position="4"/>
        <end position="128"/>
    </location>
</feature>
<sequence length="415" mass="43986">MSRILLATTGSLGDLFPYLAVAAGLERRGHQVTLATAEGYRGRVEAAGLGFAPMRPSMPEGAPDLEAFARAMDPRTGPEFVWRSLVVEPIREAYADLMTASEGADLILASPVAAAAPMVAERRGIPWAPAYLQPFTLFSTSDPGIPGGYDWLWRAEWLRRLAGPAIRAVARWTVRRWSREVAAFRAELGLARAADPILNAAQAPALALALFSPLLMRAEPEPTGFPFWDEPAAMPRELARFLAAGPPPLVFTLGSAAIYTPGRFFAESLEAARRLGQRAVLLTGTEANRAALGPLPPGVLAMDYLPHAALFPAASAIIHQGGIGTAAQAMRAGRPMLVVPFSHDQPDNAARLARLGIAASLPAGRYTADGAARALSPLLEDPEVEARAGSIGRTVRAEDGVGAACDRVEAALRAR</sequence>
<dbReference type="EMBL" id="JAETWB010000006">
    <property type="protein sequence ID" value="MBL6079409.1"/>
    <property type="molecule type" value="Genomic_DNA"/>
</dbReference>
<evidence type="ECO:0000259" key="1">
    <source>
        <dbReference type="Pfam" id="PF03033"/>
    </source>
</evidence>
<organism evidence="3 4">
    <name type="scientific">Belnapia arida</name>
    <dbReference type="NCBI Taxonomy" id="2804533"/>
    <lineage>
        <taxon>Bacteria</taxon>
        <taxon>Pseudomonadati</taxon>
        <taxon>Pseudomonadota</taxon>
        <taxon>Alphaproteobacteria</taxon>
        <taxon>Acetobacterales</taxon>
        <taxon>Roseomonadaceae</taxon>
        <taxon>Belnapia</taxon>
    </lineage>
</organism>
<dbReference type="PANTHER" id="PTHR48050">
    <property type="entry name" value="STEROL 3-BETA-GLUCOSYLTRANSFERASE"/>
    <property type="match status" value="1"/>
</dbReference>
<dbReference type="CDD" id="cd03784">
    <property type="entry name" value="GT1_Gtf-like"/>
    <property type="match status" value="1"/>
</dbReference>
<dbReference type="InterPro" id="IPR050426">
    <property type="entry name" value="Glycosyltransferase_28"/>
</dbReference>
<proteinExistence type="predicted"/>
<name>A0ABS1U413_9PROT</name>
<protein>
    <submittedName>
        <fullName evidence="3">Glycosyltransferase family 1 protein</fullName>
    </submittedName>
</protein>
<comment type="caution">
    <text evidence="3">The sequence shown here is derived from an EMBL/GenBank/DDBJ whole genome shotgun (WGS) entry which is preliminary data.</text>
</comment>
<keyword evidence="4" id="KW-1185">Reference proteome</keyword>
<evidence type="ECO:0000259" key="2">
    <source>
        <dbReference type="Pfam" id="PF06722"/>
    </source>
</evidence>
<dbReference type="Pfam" id="PF06722">
    <property type="entry name" value="EryCIII-like_C"/>
    <property type="match status" value="1"/>
</dbReference>
<evidence type="ECO:0000313" key="4">
    <source>
        <dbReference type="Proteomes" id="UP000660885"/>
    </source>
</evidence>
<dbReference type="Pfam" id="PF03033">
    <property type="entry name" value="Glyco_transf_28"/>
    <property type="match status" value="1"/>
</dbReference>
<evidence type="ECO:0000313" key="3">
    <source>
        <dbReference type="EMBL" id="MBL6079409.1"/>
    </source>
</evidence>
<dbReference type="InterPro" id="IPR010610">
    <property type="entry name" value="EryCIII-like_C"/>
</dbReference>
<feature type="domain" description="Erythromycin biosynthesis protein CIII-like C-terminal" evidence="2">
    <location>
        <begin position="280"/>
        <end position="390"/>
    </location>
</feature>
<dbReference type="Gene3D" id="3.40.50.2000">
    <property type="entry name" value="Glycogen Phosphorylase B"/>
    <property type="match status" value="2"/>
</dbReference>
<gene>
    <name evidence="3" type="ORF">JMJ56_15425</name>
</gene>
<reference evidence="3 4" key="1">
    <citation type="submission" date="2021-01" db="EMBL/GenBank/DDBJ databases">
        <title>Belnapia mucosa sp. nov. and Belnapia arida sp. nov., isolated from the Tabernas Desert (Almeria, Spain).</title>
        <authorList>
            <person name="Molina-Menor E."/>
            <person name="Vidal-Verdu A."/>
            <person name="Calonge A."/>
            <person name="Satari L."/>
            <person name="Pereto J."/>
            <person name="Porcar M."/>
        </authorList>
    </citation>
    <scope>NUCLEOTIDE SEQUENCE [LARGE SCALE GENOMIC DNA]</scope>
    <source>
        <strain evidence="3 4">T18</strain>
    </source>
</reference>
<dbReference type="InterPro" id="IPR004276">
    <property type="entry name" value="GlycoTrans_28_N"/>
</dbReference>
<dbReference type="Proteomes" id="UP000660885">
    <property type="component" value="Unassembled WGS sequence"/>
</dbReference>